<feature type="transmembrane region" description="Helical" evidence="7">
    <location>
        <begin position="248"/>
        <end position="274"/>
    </location>
</feature>
<evidence type="ECO:0000256" key="7">
    <source>
        <dbReference type="SAM" id="Phobius"/>
    </source>
</evidence>
<name>A0A9P0HGT3_NEZVI</name>
<feature type="transmembrane region" description="Helical" evidence="7">
    <location>
        <begin position="149"/>
        <end position="169"/>
    </location>
</feature>
<evidence type="ECO:0000256" key="1">
    <source>
        <dbReference type="ARBA" id="ARBA00004141"/>
    </source>
</evidence>
<dbReference type="Pfam" id="PF01758">
    <property type="entry name" value="SBF"/>
    <property type="match status" value="1"/>
</dbReference>
<feature type="transmembrane region" description="Helical" evidence="7">
    <location>
        <begin position="410"/>
        <end position="429"/>
    </location>
</feature>
<feature type="transmembrane region" description="Helical" evidence="7">
    <location>
        <begin position="6"/>
        <end position="27"/>
    </location>
</feature>
<keyword evidence="6 7" id="KW-0472">Membrane</keyword>
<proteinExistence type="inferred from homology"/>
<evidence type="ECO:0000313" key="8">
    <source>
        <dbReference type="EMBL" id="CAH1401527.1"/>
    </source>
</evidence>
<keyword evidence="4" id="KW-0813">Transport</keyword>
<evidence type="ECO:0000256" key="5">
    <source>
        <dbReference type="ARBA" id="ARBA00022989"/>
    </source>
</evidence>
<keyword evidence="3 7" id="KW-0812">Transmembrane</keyword>
<feature type="transmembrane region" description="Helical" evidence="7">
    <location>
        <begin position="286"/>
        <end position="307"/>
    </location>
</feature>
<dbReference type="PANTHER" id="PTHR10361">
    <property type="entry name" value="SODIUM-BILE ACID COTRANSPORTER"/>
    <property type="match status" value="1"/>
</dbReference>
<evidence type="ECO:0000313" key="9">
    <source>
        <dbReference type="Proteomes" id="UP001152798"/>
    </source>
</evidence>
<protein>
    <submittedName>
        <fullName evidence="8">Uncharacterized protein</fullName>
    </submittedName>
</protein>
<dbReference type="InterPro" id="IPR002657">
    <property type="entry name" value="BilAc:Na_symport/Acr3"/>
</dbReference>
<dbReference type="GO" id="GO:0016020">
    <property type="term" value="C:membrane"/>
    <property type="evidence" value="ECO:0007669"/>
    <property type="project" value="UniProtKB-SubCell"/>
</dbReference>
<dbReference type="Proteomes" id="UP001152798">
    <property type="component" value="Chromosome 5"/>
</dbReference>
<keyword evidence="4" id="KW-0769">Symport</keyword>
<dbReference type="InterPro" id="IPR038770">
    <property type="entry name" value="Na+/solute_symporter_sf"/>
</dbReference>
<keyword evidence="5 7" id="KW-1133">Transmembrane helix</keyword>
<dbReference type="InterPro" id="IPR004710">
    <property type="entry name" value="Bilac:Na_transpt"/>
</dbReference>
<dbReference type="Gene3D" id="1.20.1530.20">
    <property type="match status" value="1"/>
</dbReference>
<feature type="transmembrane region" description="Helical" evidence="7">
    <location>
        <begin position="189"/>
        <end position="210"/>
    </location>
</feature>
<feature type="transmembrane region" description="Helical" evidence="7">
    <location>
        <begin position="319"/>
        <end position="341"/>
    </location>
</feature>
<accession>A0A9P0HGT3</accession>
<evidence type="ECO:0000256" key="2">
    <source>
        <dbReference type="ARBA" id="ARBA00006528"/>
    </source>
</evidence>
<dbReference type="OrthoDB" id="203097at2759"/>
<evidence type="ECO:0000256" key="6">
    <source>
        <dbReference type="ARBA" id="ARBA00023136"/>
    </source>
</evidence>
<comment type="subcellular location">
    <subcellularLocation>
        <location evidence="1">Membrane</location>
        <topology evidence="1">Multi-pass membrane protein</topology>
    </subcellularLocation>
</comment>
<evidence type="ECO:0000256" key="3">
    <source>
        <dbReference type="ARBA" id="ARBA00022692"/>
    </source>
</evidence>
<keyword evidence="9" id="KW-1185">Reference proteome</keyword>
<reference evidence="8" key="1">
    <citation type="submission" date="2022-01" db="EMBL/GenBank/DDBJ databases">
        <authorList>
            <person name="King R."/>
        </authorList>
    </citation>
    <scope>NUCLEOTIDE SEQUENCE</scope>
</reference>
<evidence type="ECO:0000256" key="4">
    <source>
        <dbReference type="ARBA" id="ARBA00022847"/>
    </source>
</evidence>
<feature type="transmembrane region" description="Helical" evidence="7">
    <location>
        <begin position="348"/>
        <end position="370"/>
    </location>
</feature>
<feature type="transmembrane region" description="Helical" evidence="7">
    <location>
        <begin position="217"/>
        <end position="236"/>
    </location>
</feature>
<dbReference type="AlphaFoldDB" id="A0A9P0HGT3"/>
<sequence>MCPLWPLHIILLYMLSLAPVWFAACHLTTKQTKAVPRNTKPSMTVLFNPPVVSDLIVSETTKVNFSFAPTNGFEGYNLSCLVSNIDIANTGQIQILKEDNGLVQGSFNVSGSYLGHTSIKLCLKDPYKGTDCELTSNELVVHVIRKPRVVDHIFTVTVVILVAVIFVNFGCTLDTNRLKDAVVRPIGPLIGLVCHFLILPLVSYGLGYYFFPDSPTLRLGLFFTGIAPAGGASNIWTFTLGGNLDLSITMTAVSTLASFAFIPLWVLTLGGTIFAERQMEVPFQKLFSSGVTPLICLCIGFGIQVYFKRISAFMVRFLKLFSVLLIAFIICFAVITNFYLFKFFSWQIILGGMLLPWIGYLSGWVFSYLLNQSDENKLAITIETGVQNTGISIFLLRTCLPQPDSDITTVVPVSVALMTPIPLVLFSILKRMRGKTHRPKLAVSDTEILNS</sequence>
<gene>
    <name evidence="8" type="ORF">NEZAVI_LOCUS10534</name>
</gene>
<organism evidence="8 9">
    <name type="scientific">Nezara viridula</name>
    <name type="common">Southern green stink bug</name>
    <name type="synonym">Cimex viridulus</name>
    <dbReference type="NCBI Taxonomy" id="85310"/>
    <lineage>
        <taxon>Eukaryota</taxon>
        <taxon>Metazoa</taxon>
        <taxon>Ecdysozoa</taxon>
        <taxon>Arthropoda</taxon>
        <taxon>Hexapoda</taxon>
        <taxon>Insecta</taxon>
        <taxon>Pterygota</taxon>
        <taxon>Neoptera</taxon>
        <taxon>Paraneoptera</taxon>
        <taxon>Hemiptera</taxon>
        <taxon>Heteroptera</taxon>
        <taxon>Panheteroptera</taxon>
        <taxon>Pentatomomorpha</taxon>
        <taxon>Pentatomoidea</taxon>
        <taxon>Pentatomidae</taxon>
        <taxon>Pentatominae</taxon>
        <taxon>Nezara</taxon>
    </lineage>
</organism>
<dbReference type="PANTHER" id="PTHR10361:SF28">
    <property type="entry name" value="P3 PROTEIN-RELATED"/>
    <property type="match status" value="1"/>
</dbReference>
<comment type="similarity">
    <text evidence="2">Belongs to the bile acid:sodium symporter (BASS) (TC 2.A.28) family.</text>
</comment>
<dbReference type="GO" id="GO:0015293">
    <property type="term" value="F:symporter activity"/>
    <property type="evidence" value="ECO:0007669"/>
    <property type="project" value="UniProtKB-KW"/>
</dbReference>
<dbReference type="EMBL" id="OV725081">
    <property type="protein sequence ID" value="CAH1401527.1"/>
    <property type="molecule type" value="Genomic_DNA"/>
</dbReference>